<keyword evidence="2" id="KW-0997">Cell inner membrane</keyword>
<dbReference type="PANTHER" id="PTHR34990:SF2">
    <property type="entry name" value="BLL8164 PROTEIN"/>
    <property type="match status" value="1"/>
</dbReference>
<evidence type="ECO:0000313" key="8">
    <source>
        <dbReference type="Proteomes" id="UP000199492"/>
    </source>
</evidence>
<dbReference type="GO" id="GO:0046872">
    <property type="term" value="F:metal ion binding"/>
    <property type="evidence" value="ECO:0007669"/>
    <property type="project" value="UniProtKB-KW"/>
</dbReference>
<dbReference type="OrthoDB" id="9802481at2"/>
<dbReference type="GO" id="GO:0008758">
    <property type="term" value="F:UDP-2,3-diacylglucosamine hydrolase activity"/>
    <property type="evidence" value="ECO:0007669"/>
    <property type="project" value="TreeGrafter"/>
</dbReference>
<dbReference type="CDD" id="cd07398">
    <property type="entry name" value="MPP_YbbF-LpxH"/>
    <property type="match status" value="1"/>
</dbReference>
<dbReference type="AlphaFoldDB" id="A0A1G8E8C7"/>
<dbReference type="InterPro" id="IPR043461">
    <property type="entry name" value="LpxH-like"/>
</dbReference>
<name>A0A1G8E8C7_9FLAO</name>
<keyword evidence="8" id="KW-1185">Reference proteome</keyword>
<dbReference type="InterPro" id="IPR004843">
    <property type="entry name" value="Calcineurin-like_PHP"/>
</dbReference>
<evidence type="ECO:0000256" key="2">
    <source>
        <dbReference type="ARBA" id="ARBA00022519"/>
    </source>
</evidence>
<dbReference type="GO" id="GO:0016020">
    <property type="term" value="C:membrane"/>
    <property type="evidence" value="ECO:0007669"/>
    <property type="project" value="GOC"/>
</dbReference>
<gene>
    <name evidence="7" type="ORF">SAMN04489796_103416</name>
</gene>
<dbReference type="Proteomes" id="UP000199492">
    <property type="component" value="Unassembled WGS sequence"/>
</dbReference>
<proteinExistence type="predicted"/>
<feature type="domain" description="Calcineurin-like phosphoesterase" evidence="6">
    <location>
        <begin position="9"/>
        <end position="206"/>
    </location>
</feature>
<dbReference type="Pfam" id="PF00149">
    <property type="entry name" value="Metallophos"/>
    <property type="match status" value="1"/>
</dbReference>
<dbReference type="InterPro" id="IPR029052">
    <property type="entry name" value="Metallo-depent_PP-like"/>
</dbReference>
<dbReference type="PANTHER" id="PTHR34990">
    <property type="entry name" value="UDP-2,3-DIACYLGLUCOSAMINE HYDROLASE-RELATED"/>
    <property type="match status" value="1"/>
</dbReference>
<keyword evidence="5" id="KW-0464">Manganese</keyword>
<accession>A0A1G8E8C7</accession>
<evidence type="ECO:0000256" key="3">
    <source>
        <dbReference type="ARBA" id="ARBA00022723"/>
    </source>
</evidence>
<evidence type="ECO:0000256" key="1">
    <source>
        <dbReference type="ARBA" id="ARBA00022475"/>
    </source>
</evidence>
<dbReference type="RefSeq" id="WP_092467926.1">
    <property type="nucleotide sequence ID" value="NZ_FNCZ01000003.1"/>
</dbReference>
<evidence type="ECO:0000259" key="6">
    <source>
        <dbReference type="Pfam" id="PF00149"/>
    </source>
</evidence>
<evidence type="ECO:0000313" key="7">
    <source>
        <dbReference type="EMBL" id="SDH66163.1"/>
    </source>
</evidence>
<dbReference type="EMBL" id="FNCZ01000003">
    <property type="protein sequence ID" value="SDH66163.1"/>
    <property type="molecule type" value="Genomic_DNA"/>
</dbReference>
<evidence type="ECO:0000256" key="5">
    <source>
        <dbReference type="ARBA" id="ARBA00023211"/>
    </source>
</evidence>
<dbReference type="SUPFAM" id="SSF56300">
    <property type="entry name" value="Metallo-dependent phosphatases"/>
    <property type="match status" value="1"/>
</dbReference>
<keyword evidence="1" id="KW-1003">Cell membrane</keyword>
<protein>
    <submittedName>
        <fullName evidence="7">UDP-2,3-diacylglucosamine pyrophosphatase LpxH</fullName>
    </submittedName>
</protein>
<dbReference type="GO" id="GO:0009245">
    <property type="term" value="P:lipid A biosynthetic process"/>
    <property type="evidence" value="ECO:0007669"/>
    <property type="project" value="TreeGrafter"/>
</dbReference>
<organism evidence="7 8">
    <name type="scientific">Winogradskyella thalassocola</name>
    <dbReference type="NCBI Taxonomy" id="262004"/>
    <lineage>
        <taxon>Bacteria</taxon>
        <taxon>Pseudomonadati</taxon>
        <taxon>Bacteroidota</taxon>
        <taxon>Flavobacteriia</taxon>
        <taxon>Flavobacteriales</taxon>
        <taxon>Flavobacteriaceae</taxon>
        <taxon>Winogradskyella</taxon>
    </lineage>
</organism>
<reference evidence="8" key="1">
    <citation type="submission" date="2016-10" db="EMBL/GenBank/DDBJ databases">
        <authorList>
            <person name="Varghese N."/>
            <person name="Submissions S."/>
        </authorList>
    </citation>
    <scope>NUCLEOTIDE SEQUENCE [LARGE SCALE GENOMIC DNA]</scope>
    <source>
        <strain evidence="8">DSM 15363</strain>
    </source>
</reference>
<sequence>MKIRRKVEIAVISDVHLGTYGCHAKQLLTYLNSIDPKKLILNGDIVDIWQFKKRYFPKSHLSVIKKIMDFAANGTEVIYITGNHDEMLRKFTDTEIGNISIVNKLVLELDGKRAWFFHGDVFDISIQNAKWLAKLGGWGYDFLILVNQFTNWFSDKMGKERYSLSKKIKNSVKGAVKYINDFEQVATDLAIENGYDYVICGHIHQPKMLIKKNKHGKTTYLNSGDWVENFTALEYQFKRWKIYNYNEDKLSAFYADEDIKDMELKDLIAAITIVEQPTSKKKKKSKDKD</sequence>
<dbReference type="STRING" id="262004.SAMN04489796_103416"/>
<evidence type="ECO:0000256" key="4">
    <source>
        <dbReference type="ARBA" id="ARBA00023136"/>
    </source>
</evidence>
<keyword evidence="3" id="KW-0479">Metal-binding</keyword>
<keyword evidence="4" id="KW-0472">Membrane</keyword>
<dbReference type="Gene3D" id="3.60.21.10">
    <property type="match status" value="1"/>
</dbReference>